<proteinExistence type="predicted"/>
<evidence type="ECO:0000313" key="1">
    <source>
        <dbReference type="EMBL" id="ONI40177.1"/>
    </source>
</evidence>
<gene>
    <name evidence="1" type="ORF">AN640_01450</name>
</gene>
<organism evidence="1 2">
    <name type="scientific">Candidatus Epulonipiscium fishelsonii</name>
    <dbReference type="NCBI Taxonomy" id="77094"/>
    <lineage>
        <taxon>Bacteria</taxon>
        <taxon>Bacillati</taxon>
        <taxon>Bacillota</taxon>
        <taxon>Clostridia</taxon>
        <taxon>Lachnospirales</taxon>
        <taxon>Lachnospiraceae</taxon>
        <taxon>Candidatus Epulonipiscium</taxon>
    </lineage>
</organism>
<protein>
    <submittedName>
        <fullName evidence="1">Uncharacterized protein</fullName>
    </submittedName>
</protein>
<reference evidence="1" key="1">
    <citation type="submission" date="2016-08" db="EMBL/GenBank/DDBJ databases">
        <authorList>
            <person name="Ngugi D.K."/>
            <person name="Miyake S."/>
            <person name="Stingl U."/>
        </authorList>
    </citation>
    <scope>NUCLEOTIDE SEQUENCE</scope>
    <source>
        <strain evidence="1">SCG-D08WGA-EpuloA1</strain>
    </source>
</reference>
<name>A0ACC8XC64_9FIRM</name>
<keyword evidence="2" id="KW-1185">Reference proteome</keyword>
<dbReference type="EMBL" id="LJHD01000244">
    <property type="protein sequence ID" value="ONI40177.1"/>
    <property type="molecule type" value="Genomic_DNA"/>
</dbReference>
<evidence type="ECO:0000313" key="2">
    <source>
        <dbReference type="Proteomes" id="UP000188637"/>
    </source>
</evidence>
<accession>A0ACC8XC64</accession>
<sequence length="144" mass="16709">MIKEIDDLIQLSKDVAGKLVQIQNITLNQRQVLLSNEEENNKVSLLEEMNRYKEELTIGMEEKENKFEELYFEVRKGNIENKVILVLQKNIQEILNLKEEIVNLEKTNVMIMQTKSRELLGPTKVIKNVNSAITAYKKFSKNGA</sequence>
<dbReference type="Proteomes" id="UP000188637">
    <property type="component" value="Unassembled WGS sequence"/>
</dbReference>
<comment type="caution">
    <text evidence="1">The sequence shown here is derived from an EMBL/GenBank/DDBJ whole genome shotgun (WGS) entry which is preliminary data.</text>
</comment>